<evidence type="ECO:0000313" key="4">
    <source>
        <dbReference type="EMBL" id="WMV07384.1"/>
    </source>
</evidence>
<keyword evidence="5" id="KW-1185">Reference proteome</keyword>
<evidence type="ECO:0008006" key="6">
    <source>
        <dbReference type="Google" id="ProtNLM"/>
    </source>
</evidence>
<feature type="compositionally biased region" description="Basic and acidic residues" evidence="1">
    <location>
        <begin position="223"/>
        <end position="255"/>
    </location>
</feature>
<evidence type="ECO:0000313" key="5">
    <source>
        <dbReference type="Proteomes" id="UP001234989"/>
    </source>
</evidence>
<dbReference type="Pfam" id="PF13456">
    <property type="entry name" value="RVT_3"/>
    <property type="match status" value="1"/>
</dbReference>
<dbReference type="InterPro" id="IPR002156">
    <property type="entry name" value="RNaseH_domain"/>
</dbReference>
<dbReference type="InterPro" id="IPR025558">
    <property type="entry name" value="DUF4283"/>
</dbReference>
<dbReference type="SUPFAM" id="SSF53098">
    <property type="entry name" value="Ribonuclease H-like"/>
    <property type="match status" value="1"/>
</dbReference>
<dbReference type="InterPro" id="IPR044730">
    <property type="entry name" value="RNase_H-like_dom_plant"/>
</dbReference>
<dbReference type="InterPro" id="IPR040256">
    <property type="entry name" value="At4g02000-like"/>
</dbReference>
<dbReference type="GO" id="GO:0004523">
    <property type="term" value="F:RNA-DNA hybrid ribonuclease activity"/>
    <property type="evidence" value="ECO:0007669"/>
    <property type="project" value="InterPro"/>
</dbReference>
<dbReference type="Pfam" id="PF14111">
    <property type="entry name" value="DUF4283"/>
    <property type="match status" value="1"/>
</dbReference>
<reference evidence="4" key="1">
    <citation type="submission" date="2023-08" db="EMBL/GenBank/DDBJ databases">
        <title>A de novo genome assembly of Solanum verrucosum Schlechtendal, a Mexican diploid species geographically isolated from the other diploid A-genome species in potato relatives.</title>
        <authorList>
            <person name="Hosaka K."/>
        </authorList>
    </citation>
    <scope>NUCLEOTIDE SEQUENCE</scope>
    <source>
        <tissue evidence="4">Young leaves</tissue>
    </source>
</reference>
<feature type="compositionally biased region" description="Polar residues" evidence="1">
    <location>
        <begin position="211"/>
        <end position="221"/>
    </location>
</feature>
<evidence type="ECO:0000259" key="2">
    <source>
        <dbReference type="Pfam" id="PF13456"/>
    </source>
</evidence>
<dbReference type="AlphaFoldDB" id="A0AAF0PSY7"/>
<dbReference type="CDD" id="cd06222">
    <property type="entry name" value="RNase_H_like"/>
    <property type="match status" value="1"/>
</dbReference>
<dbReference type="Proteomes" id="UP001234989">
    <property type="component" value="Chromosome 1"/>
</dbReference>
<dbReference type="InterPro" id="IPR036397">
    <property type="entry name" value="RNaseH_sf"/>
</dbReference>
<gene>
    <name evidence="4" type="ORF">MTR67_000769</name>
</gene>
<name>A0AAF0PSY7_SOLVR</name>
<dbReference type="InterPro" id="IPR012337">
    <property type="entry name" value="RNaseH-like_sf"/>
</dbReference>
<dbReference type="PANTHER" id="PTHR31286">
    <property type="entry name" value="GLYCINE-RICH CELL WALL STRUCTURAL PROTEIN 1.8-LIKE"/>
    <property type="match status" value="1"/>
</dbReference>
<evidence type="ECO:0000256" key="1">
    <source>
        <dbReference type="SAM" id="MobiDB-lite"/>
    </source>
</evidence>
<dbReference type="PANTHER" id="PTHR31286:SF179">
    <property type="entry name" value="RNASE H TYPE-1 DOMAIN-CONTAINING PROTEIN"/>
    <property type="match status" value="1"/>
</dbReference>
<feature type="domain" description="RNase H type-1" evidence="2">
    <location>
        <begin position="297"/>
        <end position="389"/>
    </location>
</feature>
<sequence>MIVNENLQYAVVGKFSYCWPDIQELRKIIPKQCGLKGECNIGLLTNKYVLIRATLLEDYVNLLSKPVFYLTQQNWSYPMRTLKWDPLFNPEEETSTAIAWISFPSLPPNFFGKETVFSLAAAVGKPLQVNMVTKNHTRPSCARVKVEVDLLKEFPKRINIGLKRSNGEIVEKWIKIKYDYMPKYCKTCMIQGHDEEQCYVEHPELHPARQKGSTGTTNMQKHGQGEIKDKNEETAKGKEDGREEVSTKQWVDDTFSKPTRLVPEEKDREGEGEKKSVGEMKGMEGNTSDIGSQKVEDGTCKRNPGQCSYGFSIRDNMRDLLYAEAQKIGEATNMEAEIMGVLKAMQYCETQNFQKIILETDSLSLTHMLVKQWRIPWLYAEKIDNIQQSIARKQVQMRRTIKEKEKKNMNFELKGNGGGGDKRKGSGKIPTFVGKCL</sequence>
<evidence type="ECO:0000259" key="3">
    <source>
        <dbReference type="Pfam" id="PF14111"/>
    </source>
</evidence>
<organism evidence="4 5">
    <name type="scientific">Solanum verrucosum</name>
    <dbReference type="NCBI Taxonomy" id="315347"/>
    <lineage>
        <taxon>Eukaryota</taxon>
        <taxon>Viridiplantae</taxon>
        <taxon>Streptophyta</taxon>
        <taxon>Embryophyta</taxon>
        <taxon>Tracheophyta</taxon>
        <taxon>Spermatophyta</taxon>
        <taxon>Magnoliopsida</taxon>
        <taxon>eudicotyledons</taxon>
        <taxon>Gunneridae</taxon>
        <taxon>Pentapetalae</taxon>
        <taxon>asterids</taxon>
        <taxon>lamiids</taxon>
        <taxon>Solanales</taxon>
        <taxon>Solanaceae</taxon>
        <taxon>Solanoideae</taxon>
        <taxon>Solaneae</taxon>
        <taxon>Solanum</taxon>
    </lineage>
</organism>
<dbReference type="GO" id="GO:0003676">
    <property type="term" value="F:nucleic acid binding"/>
    <property type="evidence" value="ECO:0007669"/>
    <property type="project" value="InterPro"/>
</dbReference>
<feature type="domain" description="DUF4283" evidence="3">
    <location>
        <begin position="4"/>
        <end position="92"/>
    </location>
</feature>
<dbReference type="EMBL" id="CP133612">
    <property type="protein sequence ID" value="WMV07384.1"/>
    <property type="molecule type" value="Genomic_DNA"/>
</dbReference>
<feature type="compositionally biased region" description="Basic and acidic residues" evidence="1">
    <location>
        <begin position="262"/>
        <end position="282"/>
    </location>
</feature>
<protein>
    <recommendedName>
        <fullName evidence="6">DUF4283 domain-containing protein</fullName>
    </recommendedName>
</protein>
<accession>A0AAF0PSY7</accession>
<dbReference type="Gene3D" id="3.30.420.10">
    <property type="entry name" value="Ribonuclease H-like superfamily/Ribonuclease H"/>
    <property type="match status" value="1"/>
</dbReference>
<proteinExistence type="predicted"/>
<feature type="region of interest" description="Disordered" evidence="1">
    <location>
        <begin position="206"/>
        <end position="299"/>
    </location>
</feature>